<keyword evidence="7" id="KW-0255">Endonuclease</keyword>
<evidence type="ECO:0000256" key="6">
    <source>
        <dbReference type="ARBA" id="ARBA00022839"/>
    </source>
</evidence>
<name>A0A437QG75_9GAMM</name>
<comment type="similarity">
    <text evidence="1 7">Belongs to the SbcD family.</text>
</comment>
<keyword evidence="7" id="KW-0235">DNA replication</keyword>
<organism evidence="11 12">
    <name type="scientific">Rheinheimera riviphila</name>
    <dbReference type="NCBI Taxonomy" id="1834037"/>
    <lineage>
        <taxon>Bacteria</taxon>
        <taxon>Pseudomonadati</taxon>
        <taxon>Pseudomonadota</taxon>
        <taxon>Gammaproteobacteria</taxon>
        <taxon>Chromatiales</taxon>
        <taxon>Chromatiaceae</taxon>
        <taxon>Rheinheimera</taxon>
    </lineage>
</organism>
<dbReference type="InterPro" id="IPR041796">
    <property type="entry name" value="Mre11_N"/>
</dbReference>
<keyword evidence="4 7" id="KW-0540">Nuclease</keyword>
<comment type="function">
    <text evidence="7">SbcCD cleaves DNA hairpin structures. These structures can inhibit DNA replication and are intermediates in certain DNA recombination reactions. The complex acts as a 3'-&gt;5' double strand exonuclease that can open hairpins. It also has a 5' single-strand endonuclease activity.</text>
</comment>
<dbReference type="RefSeq" id="WP_127700574.1">
    <property type="nucleotide sequence ID" value="NZ_SACS01000023.1"/>
</dbReference>
<evidence type="ECO:0000313" key="11">
    <source>
        <dbReference type="EMBL" id="RVU33340.1"/>
    </source>
</evidence>
<keyword evidence="5 7" id="KW-0378">Hydrolase</keyword>
<comment type="subunit">
    <text evidence="2 7">Heterodimer of SbcC and SbcD.</text>
</comment>
<keyword evidence="12" id="KW-1185">Reference proteome</keyword>
<dbReference type="OrthoDB" id="9773856at2"/>
<evidence type="ECO:0000259" key="9">
    <source>
        <dbReference type="Pfam" id="PF00149"/>
    </source>
</evidence>
<evidence type="ECO:0000256" key="3">
    <source>
        <dbReference type="ARBA" id="ARBA00013365"/>
    </source>
</evidence>
<dbReference type="NCBIfam" id="NF008206">
    <property type="entry name" value="PRK10966.1"/>
    <property type="match status" value="1"/>
</dbReference>
<dbReference type="GO" id="GO:0004519">
    <property type="term" value="F:endonuclease activity"/>
    <property type="evidence" value="ECO:0007669"/>
    <property type="project" value="UniProtKB-KW"/>
</dbReference>
<dbReference type="NCBIfam" id="TIGR00619">
    <property type="entry name" value="sbcd"/>
    <property type="match status" value="1"/>
</dbReference>
<dbReference type="GO" id="GO:0006310">
    <property type="term" value="P:DNA recombination"/>
    <property type="evidence" value="ECO:0007669"/>
    <property type="project" value="UniProtKB-KW"/>
</dbReference>
<accession>A0A437QG75</accession>
<evidence type="ECO:0000256" key="4">
    <source>
        <dbReference type="ARBA" id="ARBA00022722"/>
    </source>
</evidence>
<dbReference type="SUPFAM" id="SSF56300">
    <property type="entry name" value="Metallo-dependent phosphatases"/>
    <property type="match status" value="1"/>
</dbReference>
<protein>
    <recommendedName>
        <fullName evidence="3 7">Nuclease SbcCD subunit D</fullName>
    </recommendedName>
</protein>
<evidence type="ECO:0000313" key="12">
    <source>
        <dbReference type="Proteomes" id="UP000283077"/>
    </source>
</evidence>
<proteinExistence type="inferred from homology"/>
<dbReference type="Proteomes" id="UP000283077">
    <property type="component" value="Unassembled WGS sequence"/>
</dbReference>
<dbReference type="InterPro" id="IPR026843">
    <property type="entry name" value="SbcD_C"/>
</dbReference>
<dbReference type="InterPro" id="IPR050535">
    <property type="entry name" value="DNA_Repair-Maintenance_Comp"/>
</dbReference>
<dbReference type="GO" id="GO:0008408">
    <property type="term" value="F:3'-5' exonuclease activity"/>
    <property type="evidence" value="ECO:0007669"/>
    <property type="project" value="InterPro"/>
</dbReference>
<evidence type="ECO:0000256" key="1">
    <source>
        <dbReference type="ARBA" id="ARBA00010555"/>
    </source>
</evidence>
<sequence length="431" mass="46848">MRILHTSDWHLGQHFIGKSRAAEHQAFFRWLKQQIITLNADVLLVAGDIFDTATPPSYARELYHQLIVDLQPTGVQLVLLGGNHDSVAVLQESATLLKCLHTTVVPGYQTDLNTHLIPLSHKNGDIGAVLAAVPFLRPRDLSQRDDGKSQPGQTAAEKSTQLQSQISQVYQELYQAAADLAATLQTQQGQTAPLPLIATGHLTTVGASSTESVREIYIGTLEALPASCLPPFSYIALGHIHQAQKVAGSDFIRYSGSPIALSFDEASQQKQLLLVDFQQDPASTELTNPTVSSIDIPCFQPLLSLKSDLASLKQQLQPALAKLADGEQLWLELVVSGETALLSDLQLQLQEQLADLPVELLKLRRERVATRAGEAAAFEPSLLELTPADVLQSRLSHESLTDELSSRLTQLHQQALDTVLQSEPAASEAEA</sequence>
<keyword evidence="6 7" id="KW-0269">Exonuclease</keyword>
<dbReference type="PANTHER" id="PTHR30337">
    <property type="entry name" value="COMPONENT OF ATP-DEPENDENT DSDNA EXONUCLEASE"/>
    <property type="match status" value="1"/>
</dbReference>
<comment type="caution">
    <text evidence="11">The sequence shown here is derived from an EMBL/GenBank/DDBJ whole genome shotgun (WGS) entry which is preliminary data.</text>
</comment>
<dbReference type="InterPro" id="IPR004843">
    <property type="entry name" value="Calcineurin-like_PHP"/>
</dbReference>
<dbReference type="PANTHER" id="PTHR30337:SF0">
    <property type="entry name" value="NUCLEASE SBCCD SUBUNIT D"/>
    <property type="match status" value="1"/>
</dbReference>
<keyword evidence="7" id="KW-0233">DNA recombination</keyword>
<gene>
    <name evidence="7 11" type="primary">sbcD</name>
    <name evidence="11" type="ORF">EOE67_17220</name>
</gene>
<evidence type="ECO:0000256" key="7">
    <source>
        <dbReference type="RuleBase" id="RU363069"/>
    </source>
</evidence>
<dbReference type="EMBL" id="SACS01000023">
    <property type="protein sequence ID" value="RVU33340.1"/>
    <property type="molecule type" value="Genomic_DNA"/>
</dbReference>
<feature type="domain" description="Calcineurin-like phosphoesterase" evidence="9">
    <location>
        <begin position="1"/>
        <end position="92"/>
    </location>
</feature>
<dbReference type="GO" id="GO:0006260">
    <property type="term" value="P:DNA replication"/>
    <property type="evidence" value="ECO:0007669"/>
    <property type="project" value="UniProtKB-KW"/>
</dbReference>
<dbReference type="Pfam" id="PF12320">
    <property type="entry name" value="SbcD_C"/>
    <property type="match status" value="1"/>
</dbReference>
<feature type="region of interest" description="Disordered" evidence="8">
    <location>
        <begin position="140"/>
        <end position="160"/>
    </location>
</feature>
<evidence type="ECO:0000259" key="10">
    <source>
        <dbReference type="Pfam" id="PF12320"/>
    </source>
</evidence>
<evidence type="ECO:0000256" key="8">
    <source>
        <dbReference type="SAM" id="MobiDB-lite"/>
    </source>
</evidence>
<dbReference type="Gene3D" id="3.60.21.10">
    <property type="match status" value="1"/>
</dbReference>
<dbReference type="InterPro" id="IPR004593">
    <property type="entry name" value="SbcD"/>
</dbReference>
<feature type="domain" description="Nuclease SbcCD subunit D C-terminal" evidence="10">
    <location>
        <begin position="298"/>
        <end position="398"/>
    </location>
</feature>
<dbReference type="CDD" id="cd00840">
    <property type="entry name" value="MPP_Mre11_N"/>
    <property type="match status" value="1"/>
</dbReference>
<dbReference type="InterPro" id="IPR029052">
    <property type="entry name" value="Metallo-depent_PP-like"/>
</dbReference>
<dbReference type="Pfam" id="PF00149">
    <property type="entry name" value="Metallophos"/>
    <property type="match status" value="1"/>
</dbReference>
<reference evidence="11 12" key="1">
    <citation type="submission" date="2019-01" db="EMBL/GenBank/DDBJ databases">
        <authorList>
            <person name="Chen W.-M."/>
        </authorList>
    </citation>
    <scope>NUCLEOTIDE SEQUENCE [LARGE SCALE GENOMIC DNA]</scope>
    <source>
        <strain evidence="11 12">KYPC3</strain>
    </source>
</reference>
<feature type="compositionally biased region" description="Polar residues" evidence="8">
    <location>
        <begin position="150"/>
        <end position="160"/>
    </location>
</feature>
<evidence type="ECO:0000256" key="5">
    <source>
        <dbReference type="ARBA" id="ARBA00022801"/>
    </source>
</evidence>
<dbReference type="AlphaFoldDB" id="A0A437QG75"/>
<dbReference type="Gene3D" id="3.30.160.720">
    <property type="match status" value="1"/>
</dbReference>
<evidence type="ECO:0000256" key="2">
    <source>
        <dbReference type="ARBA" id="ARBA00011322"/>
    </source>
</evidence>